<evidence type="ECO:0000313" key="2">
    <source>
        <dbReference type="Proteomes" id="UP000307440"/>
    </source>
</evidence>
<reference evidence="1 2" key="1">
    <citation type="journal article" date="2019" name="Nat. Ecol. Evol.">
        <title>Megaphylogeny resolves global patterns of mushroom evolution.</title>
        <authorList>
            <person name="Varga T."/>
            <person name="Krizsan K."/>
            <person name="Foldi C."/>
            <person name="Dima B."/>
            <person name="Sanchez-Garcia M."/>
            <person name="Sanchez-Ramirez S."/>
            <person name="Szollosi G.J."/>
            <person name="Szarkandi J.G."/>
            <person name="Papp V."/>
            <person name="Albert L."/>
            <person name="Andreopoulos W."/>
            <person name="Angelini C."/>
            <person name="Antonin V."/>
            <person name="Barry K.W."/>
            <person name="Bougher N.L."/>
            <person name="Buchanan P."/>
            <person name="Buyck B."/>
            <person name="Bense V."/>
            <person name="Catcheside P."/>
            <person name="Chovatia M."/>
            <person name="Cooper J."/>
            <person name="Damon W."/>
            <person name="Desjardin D."/>
            <person name="Finy P."/>
            <person name="Geml J."/>
            <person name="Haridas S."/>
            <person name="Hughes K."/>
            <person name="Justo A."/>
            <person name="Karasinski D."/>
            <person name="Kautmanova I."/>
            <person name="Kiss B."/>
            <person name="Kocsube S."/>
            <person name="Kotiranta H."/>
            <person name="LaButti K.M."/>
            <person name="Lechner B.E."/>
            <person name="Liimatainen K."/>
            <person name="Lipzen A."/>
            <person name="Lukacs Z."/>
            <person name="Mihaltcheva S."/>
            <person name="Morgado L.N."/>
            <person name="Niskanen T."/>
            <person name="Noordeloos M.E."/>
            <person name="Ohm R.A."/>
            <person name="Ortiz-Santana B."/>
            <person name="Ovrebo C."/>
            <person name="Racz N."/>
            <person name="Riley R."/>
            <person name="Savchenko A."/>
            <person name="Shiryaev A."/>
            <person name="Soop K."/>
            <person name="Spirin V."/>
            <person name="Szebenyi C."/>
            <person name="Tomsovsky M."/>
            <person name="Tulloss R.E."/>
            <person name="Uehling J."/>
            <person name="Grigoriev I.V."/>
            <person name="Vagvolgyi C."/>
            <person name="Papp T."/>
            <person name="Martin F.M."/>
            <person name="Miettinen O."/>
            <person name="Hibbett D.S."/>
            <person name="Nagy L.G."/>
        </authorList>
    </citation>
    <scope>NUCLEOTIDE SEQUENCE [LARGE SCALE GENOMIC DNA]</scope>
    <source>
        <strain evidence="1 2">CBS 121175</strain>
    </source>
</reference>
<dbReference type="InterPro" id="IPR022036">
    <property type="entry name" value="DUF3605"/>
</dbReference>
<dbReference type="EMBL" id="ML210162">
    <property type="protein sequence ID" value="TFK27648.1"/>
    <property type="molecule type" value="Genomic_DNA"/>
</dbReference>
<dbReference type="Pfam" id="PF12239">
    <property type="entry name" value="DUF3605"/>
    <property type="match status" value="2"/>
</dbReference>
<dbReference type="GO" id="GO:0006044">
    <property type="term" value="P:N-acetylglucosamine metabolic process"/>
    <property type="evidence" value="ECO:0007669"/>
    <property type="project" value="TreeGrafter"/>
</dbReference>
<dbReference type="PANTHER" id="PTHR35020">
    <property type="entry name" value="N-ACETYLGLUCOSAMINE-INDUCED PROTEIN 1"/>
    <property type="match status" value="1"/>
</dbReference>
<dbReference type="GO" id="GO:0005737">
    <property type="term" value="C:cytoplasm"/>
    <property type="evidence" value="ECO:0007669"/>
    <property type="project" value="TreeGrafter"/>
</dbReference>
<dbReference type="OrthoDB" id="498286at2759"/>
<dbReference type="AlphaFoldDB" id="A0A5C3L4M5"/>
<accession>A0A5C3L4M5</accession>
<evidence type="ECO:0000313" key="1">
    <source>
        <dbReference type="EMBL" id="TFK27648.1"/>
    </source>
</evidence>
<organism evidence="1 2">
    <name type="scientific">Coprinopsis marcescibilis</name>
    <name type="common">Agaric fungus</name>
    <name type="synonym">Psathyrella marcescibilis</name>
    <dbReference type="NCBI Taxonomy" id="230819"/>
    <lineage>
        <taxon>Eukaryota</taxon>
        <taxon>Fungi</taxon>
        <taxon>Dikarya</taxon>
        <taxon>Basidiomycota</taxon>
        <taxon>Agaricomycotina</taxon>
        <taxon>Agaricomycetes</taxon>
        <taxon>Agaricomycetidae</taxon>
        <taxon>Agaricales</taxon>
        <taxon>Agaricineae</taxon>
        <taxon>Psathyrellaceae</taxon>
        <taxon>Coprinopsis</taxon>
    </lineage>
</organism>
<dbReference type="STRING" id="230819.A0A5C3L4M5"/>
<proteinExistence type="predicted"/>
<keyword evidence="2" id="KW-1185">Reference proteome</keyword>
<protein>
    <submittedName>
        <fullName evidence="1">Uncharacterized protein</fullName>
    </submittedName>
</protein>
<name>A0A5C3L4M5_COPMA</name>
<gene>
    <name evidence="1" type="ORF">FA15DRAFT_585873</name>
</gene>
<sequence length="268" mass="30541">MTILTQASPVEAVPALPRPPTKQELIEHYPANFTWHQLKLFTNSGDLGLLKRHIELQKRYNTWSAGVVEKYGSVPNYLITHRLQWGKPDTLSLFKSEIIDEPPANTEDLPPTPYFSVETPPQYISIIQNDWPYSIPPDVEHTVIWTKVPIYHPDLVHESIKDRIEQDGLWGFTGLESPPPSPSELPSHIDSLAEWGITLDKMIVSPKGTAEVQALVETAGREVSNFVRNRWKEDVWETAWFVNPPRLQSIPSLAHIHVFARKRGSHIN</sequence>
<dbReference type="PANTHER" id="PTHR35020:SF2">
    <property type="entry name" value="N-ACETYLGLUCOSAMINE-INDUCED PROTEIN 1"/>
    <property type="match status" value="1"/>
</dbReference>
<dbReference type="Proteomes" id="UP000307440">
    <property type="component" value="Unassembled WGS sequence"/>
</dbReference>